<proteinExistence type="predicted"/>
<dbReference type="Proteomes" id="UP000000311">
    <property type="component" value="Unassembled WGS sequence"/>
</dbReference>
<feature type="domain" description="DUF6589" evidence="1">
    <location>
        <begin position="6"/>
        <end position="100"/>
    </location>
</feature>
<protein>
    <recommendedName>
        <fullName evidence="1">DUF6589 domain-containing protein</fullName>
    </recommendedName>
</protein>
<dbReference type="InterPro" id="IPR046496">
    <property type="entry name" value="DUF6589"/>
</dbReference>
<dbReference type="PANTHER" id="PTHR47018">
    <property type="entry name" value="CXC DOMAIN-CONTAINING PROTEIN-RELATED"/>
    <property type="match status" value="1"/>
</dbReference>
<sequence length="101" mass="11927">TAQFYIIYIQLVNYYITLSRSIRMGDFETFIYVIPKMTNLFFSVNQPNYARWCVKYLDNLKNVNKTHPGLEDDFVNGCFGVKRTDKPFSRIPIDLTLEQTI</sequence>
<feature type="non-terminal residue" evidence="2">
    <location>
        <position position="101"/>
    </location>
</feature>
<dbReference type="AlphaFoldDB" id="E2AVI3"/>
<keyword evidence="3" id="KW-1185">Reference proteome</keyword>
<reference evidence="2 3" key="1">
    <citation type="journal article" date="2010" name="Science">
        <title>Genomic comparison of the ants Camponotus floridanus and Harpegnathos saltator.</title>
        <authorList>
            <person name="Bonasio R."/>
            <person name="Zhang G."/>
            <person name="Ye C."/>
            <person name="Mutti N.S."/>
            <person name="Fang X."/>
            <person name="Qin N."/>
            <person name="Donahue G."/>
            <person name="Yang P."/>
            <person name="Li Q."/>
            <person name="Li C."/>
            <person name="Zhang P."/>
            <person name="Huang Z."/>
            <person name="Berger S.L."/>
            <person name="Reinberg D."/>
            <person name="Wang J."/>
            <person name="Liebig J."/>
        </authorList>
    </citation>
    <scope>NUCLEOTIDE SEQUENCE [LARGE SCALE GENOMIC DNA]</scope>
    <source>
        <strain evidence="3">C129</strain>
    </source>
</reference>
<dbReference type="EMBL" id="GL443121">
    <property type="protein sequence ID" value="EFN62558.1"/>
    <property type="molecule type" value="Genomic_DNA"/>
</dbReference>
<accession>E2AVI3</accession>
<name>E2AVI3_CAMFO</name>
<evidence type="ECO:0000313" key="2">
    <source>
        <dbReference type="EMBL" id="EFN62558.1"/>
    </source>
</evidence>
<feature type="non-terminal residue" evidence="2">
    <location>
        <position position="1"/>
    </location>
</feature>
<organism evidence="3">
    <name type="scientific">Camponotus floridanus</name>
    <name type="common">Florida carpenter ant</name>
    <dbReference type="NCBI Taxonomy" id="104421"/>
    <lineage>
        <taxon>Eukaryota</taxon>
        <taxon>Metazoa</taxon>
        <taxon>Ecdysozoa</taxon>
        <taxon>Arthropoda</taxon>
        <taxon>Hexapoda</taxon>
        <taxon>Insecta</taxon>
        <taxon>Pterygota</taxon>
        <taxon>Neoptera</taxon>
        <taxon>Endopterygota</taxon>
        <taxon>Hymenoptera</taxon>
        <taxon>Apocrita</taxon>
        <taxon>Aculeata</taxon>
        <taxon>Formicoidea</taxon>
        <taxon>Formicidae</taxon>
        <taxon>Formicinae</taxon>
        <taxon>Camponotus</taxon>
    </lineage>
</organism>
<dbReference type="InParanoid" id="E2AVI3"/>
<dbReference type="OMA" id="HISCFEQ"/>
<evidence type="ECO:0000259" key="1">
    <source>
        <dbReference type="Pfam" id="PF20231"/>
    </source>
</evidence>
<dbReference type="PANTHER" id="PTHR47018:SF3">
    <property type="entry name" value="MYCBP-ASSOCIATED PROTEIN"/>
    <property type="match status" value="1"/>
</dbReference>
<evidence type="ECO:0000313" key="3">
    <source>
        <dbReference type="Proteomes" id="UP000000311"/>
    </source>
</evidence>
<gene>
    <name evidence="2" type="ORF">EAG_04877</name>
</gene>
<dbReference type="Pfam" id="PF20231">
    <property type="entry name" value="DUF6589"/>
    <property type="match status" value="1"/>
</dbReference>